<sequence>MEMDSWRTTERIGDIDPDRLNSQNPKVKEQRETIDGMEPLAQVGDARLTSPNDLEDQNLGKYKLDFKNSSVEPSHFRE</sequence>
<reference evidence="2" key="2">
    <citation type="submission" date="2006-08" db="EMBL/GenBank/DDBJ databases">
        <authorList>
            <person name="Childs K."/>
        </authorList>
    </citation>
    <scope>NUCLEOTIDE SEQUENCE</scope>
</reference>
<dbReference type="EMBL" id="AC149290">
    <property type="protein sequence ID" value="AAT38735.2"/>
    <property type="molecule type" value="Genomic_DNA"/>
</dbReference>
<organism evidence="2">
    <name type="scientific">Solanum demissum</name>
    <name type="common">Wild potato</name>
    <dbReference type="NCBI Taxonomy" id="50514"/>
    <lineage>
        <taxon>Eukaryota</taxon>
        <taxon>Viridiplantae</taxon>
        <taxon>Streptophyta</taxon>
        <taxon>Embryophyta</taxon>
        <taxon>Tracheophyta</taxon>
        <taxon>Spermatophyta</taxon>
        <taxon>Magnoliopsida</taxon>
        <taxon>eudicotyledons</taxon>
        <taxon>Gunneridae</taxon>
        <taxon>Pentapetalae</taxon>
        <taxon>asterids</taxon>
        <taxon>lamiids</taxon>
        <taxon>Solanales</taxon>
        <taxon>Solanaceae</taxon>
        <taxon>Solanoideae</taxon>
        <taxon>Solaneae</taxon>
        <taxon>Solanum</taxon>
    </lineage>
</organism>
<evidence type="ECO:0000313" key="2">
    <source>
        <dbReference type="EMBL" id="AAT38735.2"/>
    </source>
</evidence>
<reference evidence="2" key="1">
    <citation type="submission" date="2004-05" db="EMBL/GenBank/DDBJ databases">
        <authorList>
            <person name="Buell R."/>
            <person name="Liu J."/>
            <person name="Childs K."/>
            <person name="Zaborsky J."/>
            <person name="Tallon L."/>
            <person name="Wirtz U."/>
            <person name="Wei F."/>
            <person name="Kuang H."/>
            <person name="Zhang P."/>
            <person name="Marano M."/>
            <person name="Baker B."/>
        </authorList>
    </citation>
    <scope>NUCLEOTIDE SEQUENCE</scope>
</reference>
<gene>
    <name evidence="2" type="ORF">SDM1_41t00020</name>
</gene>
<feature type="compositionally biased region" description="Basic and acidic residues" evidence="1">
    <location>
        <begin position="1"/>
        <end position="19"/>
    </location>
</feature>
<accession>Q6L3R1</accession>
<proteinExistence type="predicted"/>
<dbReference type="AlphaFoldDB" id="Q6L3R1"/>
<feature type="region of interest" description="Disordered" evidence="1">
    <location>
        <begin position="1"/>
        <end position="39"/>
    </location>
</feature>
<evidence type="ECO:0000256" key="1">
    <source>
        <dbReference type="SAM" id="MobiDB-lite"/>
    </source>
</evidence>
<name>Q6L3R1_SOLDE</name>
<protein>
    <submittedName>
        <fullName evidence="2">Uncharacterized protein</fullName>
    </submittedName>
</protein>